<evidence type="ECO:0000259" key="1">
    <source>
        <dbReference type="Pfam" id="PF02514"/>
    </source>
</evidence>
<reference evidence="2" key="1">
    <citation type="submission" date="2022-12" db="EMBL/GenBank/DDBJ databases">
        <title>Gycomyces niveus sp.nov.,a novel actinomycete isolated from soil in Shouguan.</title>
        <authorList>
            <person name="Yang X."/>
        </authorList>
    </citation>
    <scope>NUCLEOTIDE SEQUENCE</scope>
    <source>
        <strain evidence="2">NEAU-A15</strain>
    </source>
</reference>
<dbReference type="CDD" id="cd10150">
    <property type="entry name" value="CobN_like"/>
    <property type="match status" value="1"/>
</dbReference>
<dbReference type="PANTHER" id="PTHR44119:SF4">
    <property type="entry name" value="AEROBIC COBALTOCHELATASE SUBUNIT COBN"/>
    <property type="match status" value="1"/>
</dbReference>
<dbReference type="Pfam" id="PF02514">
    <property type="entry name" value="CobN-Mg_chel"/>
    <property type="match status" value="1"/>
</dbReference>
<keyword evidence="2" id="KW-0436">Ligase</keyword>
<evidence type="ECO:0000313" key="2">
    <source>
        <dbReference type="EMBL" id="MDA1361912.1"/>
    </source>
</evidence>
<keyword evidence="3" id="KW-1185">Reference proteome</keyword>
<protein>
    <submittedName>
        <fullName evidence="2">Cobaltochelatase subunit CobN</fullName>
        <ecNumber evidence="2">6.6.1.2</ecNumber>
    </submittedName>
</protein>
<name>A0A9X3PBC6_9ACTN</name>
<evidence type="ECO:0000313" key="3">
    <source>
        <dbReference type="Proteomes" id="UP001146067"/>
    </source>
</evidence>
<feature type="domain" description="CobN/magnesium chelatase" evidence="1">
    <location>
        <begin position="114"/>
        <end position="1229"/>
    </location>
</feature>
<dbReference type="EC" id="6.6.1.2" evidence="2"/>
<dbReference type="EMBL" id="JAPZVP010000017">
    <property type="protein sequence ID" value="MDA1361912.1"/>
    <property type="molecule type" value="Genomic_DNA"/>
</dbReference>
<sequence>MNTILFLTTADTEILAAAGAVDRLPEDAPKLRALNPARAGGNEGWLDAALADVKVVVARLLGGRAAFPDLFDELRERCVAAGIPLLALSGEGSPDAELTALSTAPTAALAQAFEYLRLGGVDNTEQLLRFLSDTLLLTGLGFESPLELPDHGAYHPHHTDPLAAVDPERPLIGVVFYRSHLVSGNTGFVDTLIDAIEAQGAQAIGLHCYSLRPDADGNVGLLSMLDEAGVRPDALVVTVLAMGGATAADTPTWKAEALQRLGVPVIQALASTGSRETWADSITGLSPMDTAMQIALPEFDGRIIGVPFSFKELTEDDDRIGGPVVRYTADPERTERVAGIAIGHARLRRVPRSDKRVALVLSNYPTKHSRIGNGVGLDTPASCAALLRRMKATGYDLGDVDPHLLEDSDALIHALIDRGGFDAELLTDAQLAAADAKLPVEDYAAWFKRLPDDLRESVEAQWGPPPGEVLLTPDGRNLVTATLRMGNVVLAIQPPRGFGDDPVAIYHDPDLPPTHQYLGAYWWLTRAFGADAIVHVGKHGTLEWLPGKGVGLSASCATDAALTDVPLFYPFVVNDPGEGTQAKRRAHAVIVDHLVPPMMRAETYDELTRLEQLLDEYAELELLDPSKLPAIRDQIWQLLVEAEIARELDVEAMPGEEDFGDLITHVDGHLCEIKDLQIRDGLHILGAPPEGEQLRGLVRAILRLSQGDTPGLRSTVAAEFGFDEAELTRGGGVRVEADTVGLTRLAPGPAATRGDVLDRIDHLTGAMVEDLAETGWAPETADRIVEQRLGRSAPSVADVLRFACTEVVPRVRGSAAEIDRLLEALDGEYLPAGPSGSPTRGRLDVLPTGKNFYSVDPKSLPSRLSWEVGVKLADALLATHEERRGVLPETVGIVVWGTANMRTHGDDIAEILSLLGVRPVWHEETRRVVDLEVIDLADLGRPRIDVTVRISGFFRDAFPHLVALVDRAVETVAALEEPLDQNFVRAHALADQRRLQGEGVPEAAARRRSTARVFGAKPGAYGAGLLPLIDARNWRDTADLAEVFTVWSGHAYGRGLDGVEAHADLHANLRRVQVAVKNTDTREHDILDSDDYFQEHGGMIAAIRHLTGAAPEAFIGDSSDPSRPVARTLGQEVDRVFRSRVVNPRWIASMQRHGYKGAFELAATVDYMFGYDATANVVKDWQYAKVAHAYVLDNEVRDWVSESNPWALHGITERLLEAVQRGLWSEPDPDLLDQLREAHLEAEGAVEDRGGDSA</sequence>
<dbReference type="GO" id="GO:0051116">
    <property type="term" value="F:cobaltochelatase activity"/>
    <property type="evidence" value="ECO:0007669"/>
    <property type="project" value="UniProtKB-EC"/>
</dbReference>
<dbReference type="AlphaFoldDB" id="A0A9X3PBC6"/>
<dbReference type="Proteomes" id="UP001146067">
    <property type="component" value="Unassembled WGS sequence"/>
</dbReference>
<dbReference type="RefSeq" id="WP_270111946.1">
    <property type="nucleotide sequence ID" value="NZ_JAPZVP010000017.1"/>
</dbReference>
<proteinExistence type="predicted"/>
<dbReference type="InterPro" id="IPR003672">
    <property type="entry name" value="CobN/Mg_chltase"/>
</dbReference>
<dbReference type="GO" id="GO:0009236">
    <property type="term" value="P:cobalamin biosynthetic process"/>
    <property type="evidence" value="ECO:0007669"/>
    <property type="project" value="InterPro"/>
</dbReference>
<dbReference type="NCBIfam" id="TIGR02257">
    <property type="entry name" value="cobalto_cobN"/>
    <property type="match status" value="1"/>
</dbReference>
<gene>
    <name evidence="2" type="primary">cobN</name>
    <name evidence="2" type="ORF">O1R50_19955</name>
</gene>
<accession>A0A9X3PBC6</accession>
<comment type="caution">
    <text evidence="2">The sequence shown here is derived from an EMBL/GenBank/DDBJ whole genome shotgun (WGS) entry which is preliminary data.</text>
</comment>
<dbReference type="InterPro" id="IPR011953">
    <property type="entry name" value="Cobalto_CobN"/>
</dbReference>
<dbReference type="PANTHER" id="PTHR44119">
    <property type="entry name" value="MAGNESIUM-CHELATASE SUBUNIT CHLH, CHLOROPLASTIC"/>
    <property type="match status" value="1"/>
</dbReference>
<organism evidence="2 3">
    <name type="scientific">Glycomyces luteolus</name>
    <dbReference type="NCBI Taxonomy" id="2670330"/>
    <lineage>
        <taxon>Bacteria</taxon>
        <taxon>Bacillati</taxon>
        <taxon>Actinomycetota</taxon>
        <taxon>Actinomycetes</taxon>
        <taxon>Glycomycetales</taxon>
        <taxon>Glycomycetaceae</taxon>
        <taxon>Glycomyces</taxon>
    </lineage>
</organism>